<accession>A0ABP6SV11</accession>
<proteinExistence type="predicted"/>
<name>A0ABP6SV11_9ACTN</name>
<comment type="caution">
    <text evidence="1">The sequence shown here is derived from an EMBL/GenBank/DDBJ whole genome shotgun (WGS) entry which is preliminary data.</text>
</comment>
<gene>
    <name evidence="1" type="ORF">GCM10020369_23130</name>
</gene>
<evidence type="ECO:0000313" key="1">
    <source>
        <dbReference type="EMBL" id="GAA3386310.1"/>
    </source>
</evidence>
<protein>
    <submittedName>
        <fullName evidence="1">Uncharacterized protein</fullName>
    </submittedName>
</protein>
<keyword evidence="2" id="KW-1185">Reference proteome</keyword>
<dbReference type="RefSeq" id="WP_345728044.1">
    <property type="nucleotide sequence ID" value="NZ_BAAAYN010000015.1"/>
</dbReference>
<dbReference type="EMBL" id="BAAAYN010000015">
    <property type="protein sequence ID" value="GAA3386310.1"/>
    <property type="molecule type" value="Genomic_DNA"/>
</dbReference>
<sequence length="176" mass="19114">MTGTPDVPAHLYDRPEIGGLVVPWITPSIHGVPLFGQLTDLAVAVCLTENRCQICGHPLPDRAVLFARDSDLDYRCTPEPATCPPCATYSARACPMLAGDLDRYRTGPHPAFADASPTPSELARRGAPAEAWHAVWVADYDVITHPAQPGVRAASWARIPPLRIRPVPRRPRDGRG</sequence>
<dbReference type="Proteomes" id="UP001501676">
    <property type="component" value="Unassembled WGS sequence"/>
</dbReference>
<evidence type="ECO:0000313" key="2">
    <source>
        <dbReference type="Proteomes" id="UP001501676"/>
    </source>
</evidence>
<reference evidence="2" key="1">
    <citation type="journal article" date="2019" name="Int. J. Syst. Evol. Microbiol.">
        <title>The Global Catalogue of Microorganisms (GCM) 10K type strain sequencing project: providing services to taxonomists for standard genome sequencing and annotation.</title>
        <authorList>
            <consortium name="The Broad Institute Genomics Platform"/>
            <consortium name="The Broad Institute Genome Sequencing Center for Infectious Disease"/>
            <person name="Wu L."/>
            <person name="Ma J."/>
        </authorList>
    </citation>
    <scope>NUCLEOTIDE SEQUENCE [LARGE SCALE GENOMIC DNA]</scope>
    <source>
        <strain evidence="2">JCM 9458</strain>
    </source>
</reference>
<organism evidence="1 2">
    <name type="scientific">Cryptosporangium minutisporangium</name>
    <dbReference type="NCBI Taxonomy" id="113569"/>
    <lineage>
        <taxon>Bacteria</taxon>
        <taxon>Bacillati</taxon>
        <taxon>Actinomycetota</taxon>
        <taxon>Actinomycetes</taxon>
        <taxon>Cryptosporangiales</taxon>
        <taxon>Cryptosporangiaceae</taxon>
        <taxon>Cryptosporangium</taxon>
    </lineage>
</organism>